<feature type="transmembrane region" description="Helical" evidence="1">
    <location>
        <begin position="12"/>
        <end position="30"/>
    </location>
</feature>
<keyword evidence="3" id="KW-1185">Reference proteome</keyword>
<dbReference type="RefSeq" id="WP_092073160.1">
    <property type="nucleotide sequence ID" value="NZ_FNHB01000005.1"/>
</dbReference>
<evidence type="ECO:0000256" key="1">
    <source>
        <dbReference type="SAM" id="Phobius"/>
    </source>
</evidence>
<dbReference type="AlphaFoldDB" id="A0A1G9U4X6"/>
<gene>
    <name evidence="2" type="ORF">SAMN04488502_105188</name>
</gene>
<keyword evidence="1" id="KW-0472">Membrane</keyword>
<protein>
    <submittedName>
        <fullName evidence="2">DoxX</fullName>
    </submittedName>
</protein>
<keyword evidence="1" id="KW-0812">Transmembrane</keyword>
<dbReference type="EMBL" id="FNHB01000005">
    <property type="protein sequence ID" value="SDM54902.1"/>
    <property type="molecule type" value="Genomic_DNA"/>
</dbReference>
<reference evidence="2 3" key="1">
    <citation type="submission" date="2016-10" db="EMBL/GenBank/DDBJ databases">
        <authorList>
            <person name="de Groot N.N."/>
        </authorList>
    </citation>
    <scope>NUCLEOTIDE SEQUENCE [LARGE SCALE GENOMIC DNA]</scope>
    <source>
        <strain evidence="2 3">DSM 1736</strain>
    </source>
</reference>
<evidence type="ECO:0000313" key="2">
    <source>
        <dbReference type="EMBL" id="SDM54902.1"/>
    </source>
</evidence>
<organism evidence="2 3">
    <name type="scientific">Dendrosporobacter quercicolus</name>
    <dbReference type="NCBI Taxonomy" id="146817"/>
    <lineage>
        <taxon>Bacteria</taxon>
        <taxon>Bacillati</taxon>
        <taxon>Bacillota</taxon>
        <taxon>Negativicutes</taxon>
        <taxon>Selenomonadales</taxon>
        <taxon>Sporomusaceae</taxon>
        <taxon>Dendrosporobacter</taxon>
    </lineage>
</organism>
<feature type="transmembrane region" description="Helical" evidence="1">
    <location>
        <begin position="42"/>
        <end position="62"/>
    </location>
</feature>
<sequence>MILTKRDRHRDLGLLLLRIGFGLMFMYYGWPKIMAGPAAWAKLGGAIQPMSLAVLFISLILIGPGR</sequence>
<evidence type="ECO:0000313" key="3">
    <source>
        <dbReference type="Proteomes" id="UP000214880"/>
    </source>
</evidence>
<dbReference type="STRING" id="146817.SAMN04488502_105188"/>
<accession>A0A1G9U4X6</accession>
<dbReference type="Proteomes" id="UP000214880">
    <property type="component" value="Unassembled WGS sequence"/>
</dbReference>
<keyword evidence="1" id="KW-1133">Transmembrane helix</keyword>
<name>A0A1G9U4X6_9FIRM</name>
<proteinExistence type="predicted"/>
<dbReference type="OrthoDB" id="9813193at2"/>